<dbReference type="GO" id="GO:0003676">
    <property type="term" value="F:nucleic acid binding"/>
    <property type="evidence" value="ECO:0007669"/>
    <property type="project" value="InterPro"/>
</dbReference>
<reference evidence="4 5" key="1">
    <citation type="journal article" date="2014" name="Antonie Van Leeuwenhoek">
        <title>Roseivivax atlanticus sp. nov., isolated from surface seawater of the Atlantic Ocean.</title>
        <authorList>
            <person name="Li G."/>
            <person name="Lai Q."/>
            <person name="Liu X."/>
            <person name="Sun F."/>
            <person name="Shao Z."/>
        </authorList>
    </citation>
    <scope>NUCLEOTIDE SEQUENCE [LARGE SCALE GENOMIC DNA]</scope>
    <source>
        <strain evidence="4 5">22II-s10s</strain>
    </source>
</reference>
<dbReference type="InterPro" id="IPR029063">
    <property type="entry name" value="SAM-dependent_MTases_sf"/>
</dbReference>
<feature type="domain" description="Methyltransferase small" evidence="3">
    <location>
        <begin position="41"/>
        <end position="134"/>
    </location>
</feature>
<evidence type="ECO:0000313" key="4">
    <source>
        <dbReference type="EMBL" id="ETW13542.1"/>
    </source>
</evidence>
<keyword evidence="2" id="KW-0949">S-adenosyl-L-methionine</keyword>
<name>W4HLB1_9RHOB</name>
<evidence type="ECO:0000256" key="1">
    <source>
        <dbReference type="ARBA" id="ARBA00022603"/>
    </source>
</evidence>
<dbReference type="AlphaFoldDB" id="W4HLB1"/>
<keyword evidence="5" id="KW-1185">Reference proteome</keyword>
<sequence length="260" mass="27534">MTAEARAGFAPEALSRDAFLGGALHLLQPRGGYRAGIDPVLLAASVRARAGQSVLELGCGAGPALLCLGTRVPGLALTGIERQDDYAALARRNADENGIAAAIVTADLTALPADVRQVRFDRVIANPPYFESTGRTRAADAGREAGLAEETPLATWIEVAARRCSPGGEVTFIHRAERVPELLAGFCAHLGAVELQPLAPREGRPPRLVLARGRKGGRTPFRLHAPLVLHRGASHEKDGDDYAPEIEAVLRRAADLHFSA</sequence>
<accession>W4HLB1</accession>
<evidence type="ECO:0000256" key="2">
    <source>
        <dbReference type="ARBA" id="ARBA00022691"/>
    </source>
</evidence>
<dbReference type="SUPFAM" id="SSF53335">
    <property type="entry name" value="S-adenosyl-L-methionine-dependent methyltransferases"/>
    <property type="match status" value="1"/>
</dbReference>
<dbReference type="Pfam" id="PF05175">
    <property type="entry name" value="MTS"/>
    <property type="match status" value="1"/>
</dbReference>
<keyword evidence="1" id="KW-0489">Methyltransferase</keyword>
<dbReference type="CDD" id="cd02440">
    <property type="entry name" value="AdoMet_MTases"/>
    <property type="match status" value="1"/>
</dbReference>
<dbReference type="InterPro" id="IPR050210">
    <property type="entry name" value="tRNA_Adenine-N(6)_MTase"/>
</dbReference>
<dbReference type="GO" id="GO:0008170">
    <property type="term" value="F:N-methyltransferase activity"/>
    <property type="evidence" value="ECO:0007669"/>
    <property type="project" value="UniProtKB-ARBA"/>
</dbReference>
<proteinExistence type="predicted"/>
<dbReference type="GO" id="GO:0032259">
    <property type="term" value="P:methylation"/>
    <property type="evidence" value="ECO:0007669"/>
    <property type="project" value="UniProtKB-KW"/>
</dbReference>
<keyword evidence="1" id="KW-0808">Transferase</keyword>
<dbReference type="eggNOG" id="COG4123">
    <property type="taxonomic scope" value="Bacteria"/>
</dbReference>
<dbReference type="GO" id="GO:0008757">
    <property type="term" value="F:S-adenosylmethionine-dependent methyltransferase activity"/>
    <property type="evidence" value="ECO:0007669"/>
    <property type="project" value="UniProtKB-ARBA"/>
</dbReference>
<comment type="caution">
    <text evidence="4">The sequence shown here is derived from an EMBL/GenBank/DDBJ whole genome shotgun (WGS) entry which is preliminary data.</text>
</comment>
<evidence type="ECO:0000313" key="5">
    <source>
        <dbReference type="Proteomes" id="UP000019063"/>
    </source>
</evidence>
<gene>
    <name evidence="4" type="ORF">ATO8_05916</name>
</gene>
<dbReference type="RefSeq" id="WP_240476925.1">
    <property type="nucleotide sequence ID" value="NZ_AQQW01000003.1"/>
</dbReference>
<dbReference type="Gene3D" id="3.40.50.150">
    <property type="entry name" value="Vaccinia Virus protein VP39"/>
    <property type="match status" value="1"/>
</dbReference>
<dbReference type="PATRIC" id="fig|1317118.6.peg.1220"/>
<dbReference type="PANTHER" id="PTHR47739:SF1">
    <property type="entry name" value="TRNA1(VAL) (ADENINE(37)-N6)-METHYLTRANSFERASE"/>
    <property type="match status" value="1"/>
</dbReference>
<dbReference type="InterPro" id="IPR002052">
    <property type="entry name" value="DNA_methylase_N6_adenine_CS"/>
</dbReference>
<dbReference type="PANTHER" id="PTHR47739">
    <property type="entry name" value="TRNA1(VAL) (ADENINE(37)-N6)-METHYLTRANSFERASE"/>
    <property type="match status" value="1"/>
</dbReference>
<dbReference type="PROSITE" id="PS00092">
    <property type="entry name" value="N6_MTASE"/>
    <property type="match status" value="1"/>
</dbReference>
<dbReference type="Proteomes" id="UP000019063">
    <property type="component" value="Unassembled WGS sequence"/>
</dbReference>
<organism evidence="4 5">
    <name type="scientific">Roseivivax marinus</name>
    <dbReference type="NCBI Taxonomy" id="1379903"/>
    <lineage>
        <taxon>Bacteria</taxon>
        <taxon>Pseudomonadati</taxon>
        <taxon>Pseudomonadota</taxon>
        <taxon>Alphaproteobacteria</taxon>
        <taxon>Rhodobacterales</taxon>
        <taxon>Roseobacteraceae</taxon>
        <taxon>Roseivivax</taxon>
    </lineage>
</organism>
<dbReference type="InterPro" id="IPR007848">
    <property type="entry name" value="Small_mtfrase_dom"/>
</dbReference>
<dbReference type="STRING" id="1379903.ATO8_05916"/>
<protein>
    <recommendedName>
        <fullName evidence="3">Methyltransferase small domain-containing protein</fullName>
    </recommendedName>
</protein>
<dbReference type="EMBL" id="AQQW01000003">
    <property type="protein sequence ID" value="ETW13542.1"/>
    <property type="molecule type" value="Genomic_DNA"/>
</dbReference>
<evidence type="ECO:0000259" key="3">
    <source>
        <dbReference type="Pfam" id="PF05175"/>
    </source>
</evidence>